<dbReference type="PATRIC" id="fig|758793.3.peg.609"/>
<name>R4WFP7_9BURK</name>
<evidence type="ECO:0000313" key="1">
    <source>
        <dbReference type="EMBL" id="BAN22364.1"/>
    </source>
</evidence>
<organism evidence="1 2">
    <name type="scientific">Caballeronia insecticola</name>
    <dbReference type="NCBI Taxonomy" id="758793"/>
    <lineage>
        <taxon>Bacteria</taxon>
        <taxon>Pseudomonadati</taxon>
        <taxon>Pseudomonadota</taxon>
        <taxon>Betaproteobacteria</taxon>
        <taxon>Burkholderiales</taxon>
        <taxon>Burkholderiaceae</taxon>
        <taxon>Caballeronia</taxon>
    </lineage>
</organism>
<dbReference type="HOGENOM" id="CLU_3248343_0_0_4"/>
<reference evidence="1 2" key="1">
    <citation type="journal article" date="2013" name="Genome Announc.">
        <title>Complete Genome Sequence of Burkholderia sp. Strain RPE64, Bacterial Symbiont of the Bean Bug Riptortus pedestris.</title>
        <authorList>
            <person name="Shibata T.F."/>
            <person name="Maeda T."/>
            <person name="Nikoh N."/>
            <person name="Yamaguchi K."/>
            <person name="Oshima K."/>
            <person name="Hattori M."/>
            <person name="Nishiyama T."/>
            <person name="Hasebe M."/>
            <person name="Fukatsu T."/>
            <person name="Kikuchi Y."/>
            <person name="Shigenobu S."/>
        </authorList>
    </citation>
    <scope>NUCLEOTIDE SEQUENCE [LARGE SCALE GENOMIC DNA]</scope>
</reference>
<gene>
    <name evidence="1" type="ORF">BRPE64_ACDS06100</name>
</gene>
<dbReference type="Proteomes" id="UP000013966">
    <property type="component" value="Chromosome 1"/>
</dbReference>
<dbReference type="STRING" id="758793.BRPE64_ACDS06100"/>
<dbReference type="EMBL" id="AP013058">
    <property type="protein sequence ID" value="BAN22364.1"/>
    <property type="molecule type" value="Genomic_DNA"/>
</dbReference>
<keyword evidence="2" id="KW-1185">Reference proteome</keyword>
<dbReference type="KEGG" id="buo:BRPE64_ACDS06100"/>
<protein>
    <submittedName>
        <fullName evidence="1">Uncharacterized protein</fullName>
    </submittedName>
</protein>
<accession>R4WFP7</accession>
<proteinExistence type="predicted"/>
<sequence length="42" mass="4210">MARVSEAWRASLAAPASAALSWIGPAALIAGRDVDVSASSPE</sequence>
<reference evidence="1 2" key="2">
    <citation type="journal article" date="2018" name="Int. J. Syst. Evol. Microbiol.">
        <title>Burkholderia insecticola sp. nov., a gut symbiotic bacterium of the bean bug Riptortus pedestris.</title>
        <authorList>
            <person name="Takeshita K."/>
            <person name="Tamaki H."/>
            <person name="Ohbayashi T."/>
            <person name="Meng X.-Y."/>
            <person name="Sone T."/>
            <person name="Mitani Y."/>
            <person name="Peeters C."/>
            <person name="Kikuchi Y."/>
            <person name="Vandamme P."/>
        </authorList>
    </citation>
    <scope>NUCLEOTIDE SEQUENCE [LARGE SCALE GENOMIC DNA]</scope>
    <source>
        <strain evidence="1">RPE64</strain>
    </source>
</reference>
<evidence type="ECO:0000313" key="2">
    <source>
        <dbReference type="Proteomes" id="UP000013966"/>
    </source>
</evidence>
<dbReference type="AlphaFoldDB" id="R4WFP7"/>